<comment type="caution">
    <text evidence="2">The sequence shown here is derived from an EMBL/GenBank/DDBJ whole genome shotgun (WGS) entry which is preliminary data.</text>
</comment>
<proteinExistence type="predicted"/>
<dbReference type="EMBL" id="BARU01003545">
    <property type="protein sequence ID" value="GAH24774.1"/>
    <property type="molecule type" value="Genomic_DNA"/>
</dbReference>
<name>X1F5V7_9ZZZZ</name>
<gene>
    <name evidence="2" type="ORF">S03H2_07616</name>
</gene>
<feature type="coiled-coil region" evidence="1">
    <location>
        <begin position="232"/>
        <end position="259"/>
    </location>
</feature>
<organism evidence="2">
    <name type="scientific">marine sediment metagenome</name>
    <dbReference type="NCBI Taxonomy" id="412755"/>
    <lineage>
        <taxon>unclassified sequences</taxon>
        <taxon>metagenomes</taxon>
        <taxon>ecological metagenomes</taxon>
    </lineage>
</organism>
<evidence type="ECO:0000256" key="1">
    <source>
        <dbReference type="SAM" id="Coils"/>
    </source>
</evidence>
<dbReference type="AlphaFoldDB" id="X1F5V7"/>
<reference evidence="2" key="1">
    <citation type="journal article" date="2014" name="Front. Microbiol.">
        <title>High frequency of phylogenetically diverse reductive dehalogenase-homologous genes in deep subseafloor sedimentary metagenomes.</title>
        <authorList>
            <person name="Kawai M."/>
            <person name="Futagami T."/>
            <person name="Toyoda A."/>
            <person name="Takaki Y."/>
            <person name="Nishi S."/>
            <person name="Hori S."/>
            <person name="Arai W."/>
            <person name="Tsubouchi T."/>
            <person name="Morono Y."/>
            <person name="Uchiyama I."/>
            <person name="Ito T."/>
            <person name="Fujiyama A."/>
            <person name="Inagaki F."/>
            <person name="Takami H."/>
        </authorList>
    </citation>
    <scope>NUCLEOTIDE SEQUENCE</scope>
    <source>
        <strain evidence="2">Expedition CK06-06</strain>
    </source>
</reference>
<keyword evidence="1" id="KW-0175">Coiled coil</keyword>
<feature type="coiled-coil region" evidence="1">
    <location>
        <begin position="144"/>
        <end position="175"/>
    </location>
</feature>
<evidence type="ECO:0000313" key="2">
    <source>
        <dbReference type="EMBL" id="GAH24774.1"/>
    </source>
</evidence>
<protein>
    <submittedName>
        <fullName evidence="2">Uncharacterized protein</fullName>
    </submittedName>
</protein>
<sequence>LFHNAPKILVGPFKKIPLNPEAVIKASDSESFINSLISYNSKYLSNKANFSRKTIIQEALFGIDEINFFKPFFSNTYSLKTFEAKHFILYGDPITKSVDQINIRKEIYDFINFTDINMLDQYNDKINKLCDKWIEKTSKDVDNYKIKTIDHQKEEEQLERLNKDLREEKERGLHDSDEELLNSGKFKINDISSVIINEIESLKKEILKLGQSTKEKNLPLINDNIKNSYRECKMVENSIKQFDNEITALKRNLLKERNNIQKNHNSKIFVLYPNPFL</sequence>
<accession>X1F5V7</accession>
<feature type="non-terminal residue" evidence="2">
    <location>
        <position position="1"/>
    </location>
</feature>